<comment type="subunit">
    <text evidence="4">Homodimer.</text>
</comment>
<dbReference type="Pfam" id="PF00285">
    <property type="entry name" value="Citrate_synt"/>
    <property type="match status" value="1"/>
</dbReference>
<dbReference type="NCBIfam" id="NF007128">
    <property type="entry name" value="PRK09569.1"/>
    <property type="match status" value="1"/>
</dbReference>
<dbReference type="PANTHER" id="PTHR11739">
    <property type="entry name" value="CITRATE SYNTHASE"/>
    <property type="match status" value="1"/>
</dbReference>
<dbReference type="GO" id="GO:0036440">
    <property type="term" value="F:citrate synthase activity"/>
    <property type="evidence" value="ECO:0007669"/>
    <property type="project" value="UniProtKB-EC"/>
</dbReference>
<keyword evidence="6 10" id="KW-0808">Transferase</keyword>
<dbReference type="PROSITE" id="PS00480">
    <property type="entry name" value="CITRATE_SYNTHASE"/>
    <property type="match status" value="1"/>
</dbReference>
<comment type="subcellular location">
    <subcellularLocation>
        <location evidence="1">Mitochondrion matrix</location>
    </subcellularLocation>
</comment>
<dbReference type="FunCoup" id="L5KUZ8">
    <property type="interactions" value="1747"/>
</dbReference>
<dbReference type="EMBL" id="KB030539">
    <property type="protein sequence ID" value="ELK15279.1"/>
    <property type="molecule type" value="Genomic_DNA"/>
</dbReference>
<dbReference type="Gene3D" id="1.10.580.10">
    <property type="entry name" value="Citrate Synthase, domain 1"/>
    <property type="match status" value="1"/>
</dbReference>
<dbReference type="AlphaFoldDB" id="L5KUZ8"/>
<dbReference type="InParanoid" id="L5KUZ8"/>
<dbReference type="PRINTS" id="PR00143">
    <property type="entry name" value="CITRTSNTHASE"/>
</dbReference>
<feature type="active site" evidence="9">
    <location>
        <position position="576"/>
    </location>
</feature>
<keyword evidence="5" id="KW-0816">Tricarboxylic acid cycle</keyword>
<dbReference type="CDD" id="cd06105">
    <property type="entry name" value="ScCit1-2_like"/>
    <property type="match status" value="1"/>
</dbReference>
<accession>L5KUZ8</accession>
<evidence type="ECO:0000256" key="1">
    <source>
        <dbReference type="ARBA" id="ARBA00004305"/>
    </source>
</evidence>
<dbReference type="InterPro" id="IPR036969">
    <property type="entry name" value="Citrate_synthase_sf"/>
</dbReference>
<dbReference type="InterPro" id="IPR019810">
    <property type="entry name" value="Citrate_synthase_AS"/>
</dbReference>
<dbReference type="InterPro" id="IPR016143">
    <property type="entry name" value="Citrate_synth-like_sm_a-sub"/>
</dbReference>
<feature type="active site" evidence="9">
    <location>
        <position position="530"/>
    </location>
</feature>
<dbReference type="FunFam" id="1.10.580.10:FF:000001">
    <property type="entry name" value="Citrate synthase"/>
    <property type="match status" value="1"/>
</dbReference>
<sequence>MKGWGWLALFLGVLLGTAWARRSQDLHCGACRALVDELEWEIAQVDPKKTIQMGSFRINPDGSQSVVEVPYARSEAHLTELLEEVCDRMKEYGEQIDPSTHRKNYIRVVSRNGESNELDLQGIRIDSDISGTLKFACESIVEEYEDELIEFFSREADNVKDKLCSKRTAYALKNGGWYVYQFDFGYFLDSGIHQYESGIIFQIVMCCLQIYVTMPCIYRMMSYEPLERPRLTGLMDHPQEGKRNASCLVLAARHASASSMNLKDVLADLIPKEQARVKTFRQQHGKMVVGQITVDMMYGGMRGMKGLVYETSVLDPDEGIRFRGYSIPECQKLLPRAKGGDEPLPEGLFWLLVTGQIPTEEQVSWLSKEWAKRAALPSHVVTMLDNFPTNLHPMSQLSAAITALNSESNFARAYAEGINRTKYWELIYEDCMDLIAKLPCVAAKIYRNLYREGSSIGAIDSKLDWSHNFTNMLGYTDAQFTELMRLYLTIHSDHEGGNVSAHTSHLVGSALSDPYLSFSAAMNGLAGPLHGLANQEVLVWLTQLQKEVGKDVSDEKLRDYIWNTLKSGRVVPGYGHAVLRKTDPRYTCQREFALKHLPHDPMFKLVAQLYKIVPHVLLEQGKAKNPWPNVDAHSGVLLQYYGMTEMNYYTVLFGVSRALGVLAQLIWSRALGFPLERPKSMSTDGLMKFVDSKSG</sequence>
<organism evidence="13 14">
    <name type="scientific">Pteropus alecto</name>
    <name type="common">Black flying fox</name>
    <dbReference type="NCBI Taxonomy" id="9402"/>
    <lineage>
        <taxon>Eukaryota</taxon>
        <taxon>Metazoa</taxon>
        <taxon>Chordata</taxon>
        <taxon>Craniata</taxon>
        <taxon>Vertebrata</taxon>
        <taxon>Euteleostomi</taxon>
        <taxon>Mammalia</taxon>
        <taxon>Eutheria</taxon>
        <taxon>Laurasiatheria</taxon>
        <taxon>Chiroptera</taxon>
        <taxon>Yinpterochiroptera</taxon>
        <taxon>Pteropodoidea</taxon>
        <taxon>Pteropodidae</taxon>
        <taxon>Pteropodinae</taxon>
        <taxon>Pteropus</taxon>
    </lineage>
</organism>
<evidence type="ECO:0000256" key="2">
    <source>
        <dbReference type="ARBA" id="ARBA00004751"/>
    </source>
</evidence>
<name>L5KUZ8_PTEAL</name>
<dbReference type="SUPFAM" id="SSF48256">
    <property type="entry name" value="Citrate synthase"/>
    <property type="match status" value="1"/>
</dbReference>
<dbReference type="FunFam" id="1.10.230.10:FF:000001">
    <property type="entry name" value="Citrate synthase"/>
    <property type="match status" value="1"/>
</dbReference>
<dbReference type="eggNOG" id="KOG2617">
    <property type="taxonomic scope" value="Eukaryota"/>
</dbReference>
<evidence type="ECO:0000313" key="14">
    <source>
        <dbReference type="Proteomes" id="UP000010552"/>
    </source>
</evidence>
<comment type="function">
    <text evidence="7">Key enzyme of the Krebs tricarboxylic acid cycle which catalyzes the synthesis of citrate from acetyl coenzyme A and oxaloacetate.</text>
</comment>
<dbReference type="GO" id="GO:0005975">
    <property type="term" value="P:carbohydrate metabolic process"/>
    <property type="evidence" value="ECO:0007669"/>
    <property type="project" value="TreeGrafter"/>
</dbReference>
<evidence type="ECO:0000256" key="6">
    <source>
        <dbReference type="ARBA" id="ARBA00022679"/>
    </source>
</evidence>
<keyword evidence="14" id="KW-1185">Reference proteome</keyword>
<dbReference type="Pfam" id="PF11938">
    <property type="entry name" value="DUF3456"/>
    <property type="match status" value="1"/>
</dbReference>
<dbReference type="Proteomes" id="UP000010552">
    <property type="component" value="Unassembled WGS sequence"/>
</dbReference>
<protein>
    <recommendedName>
        <fullName evidence="10">Citrate synthase</fullName>
    </recommendedName>
</protein>
<proteinExistence type="inferred from homology"/>
<comment type="similarity">
    <text evidence="3 10">Belongs to the citrate synthase family.</text>
</comment>
<dbReference type="InterPro" id="IPR002020">
    <property type="entry name" value="Citrate_synthase"/>
</dbReference>
<evidence type="ECO:0000256" key="8">
    <source>
        <dbReference type="ARBA" id="ARBA00052478"/>
    </source>
</evidence>
<dbReference type="GO" id="GO:0006101">
    <property type="term" value="P:citrate metabolic process"/>
    <property type="evidence" value="ECO:0007669"/>
    <property type="project" value="InterPro"/>
</dbReference>
<evidence type="ECO:0000256" key="7">
    <source>
        <dbReference type="ARBA" id="ARBA00045710"/>
    </source>
</evidence>
<dbReference type="Gene3D" id="1.10.230.10">
    <property type="entry name" value="Cytochrome P450-Terp, domain 2"/>
    <property type="match status" value="1"/>
</dbReference>
<evidence type="ECO:0000256" key="4">
    <source>
        <dbReference type="ARBA" id="ARBA00011738"/>
    </source>
</evidence>
<evidence type="ECO:0000256" key="9">
    <source>
        <dbReference type="PIRSR" id="PIRSR610109-1"/>
    </source>
</evidence>
<gene>
    <name evidence="13" type="ORF">PAL_GLEAN10004820</name>
</gene>
<reference evidence="14" key="1">
    <citation type="journal article" date="2013" name="Science">
        <title>Comparative analysis of bat genomes provides insight into the evolution of flight and immunity.</title>
        <authorList>
            <person name="Zhang G."/>
            <person name="Cowled C."/>
            <person name="Shi Z."/>
            <person name="Huang Z."/>
            <person name="Bishop-Lilly K.A."/>
            <person name="Fang X."/>
            <person name="Wynne J.W."/>
            <person name="Xiong Z."/>
            <person name="Baker M.L."/>
            <person name="Zhao W."/>
            <person name="Tachedjian M."/>
            <person name="Zhu Y."/>
            <person name="Zhou P."/>
            <person name="Jiang X."/>
            <person name="Ng J."/>
            <person name="Yang L."/>
            <person name="Wu L."/>
            <person name="Xiao J."/>
            <person name="Feng Y."/>
            <person name="Chen Y."/>
            <person name="Sun X."/>
            <person name="Zhang Y."/>
            <person name="Marsh G.A."/>
            <person name="Crameri G."/>
            <person name="Broder C.C."/>
            <person name="Frey K.G."/>
            <person name="Wang L.F."/>
            <person name="Wang J."/>
        </authorList>
    </citation>
    <scope>NUCLEOTIDE SEQUENCE [LARGE SCALE GENOMIC DNA]</scope>
</reference>
<feature type="domain" description="DUF3456" evidence="12">
    <location>
        <begin position="27"/>
        <end position="169"/>
    </location>
</feature>
<evidence type="ECO:0000256" key="3">
    <source>
        <dbReference type="ARBA" id="ARBA00010566"/>
    </source>
</evidence>
<feature type="signal peptide" evidence="11">
    <location>
        <begin position="1"/>
        <end position="20"/>
    </location>
</feature>
<dbReference type="InterPro" id="IPR021852">
    <property type="entry name" value="DUF3456"/>
</dbReference>
<evidence type="ECO:0000256" key="11">
    <source>
        <dbReference type="SAM" id="SignalP"/>
    </source>
</evidence>
<dbReference type="NCBIfam" id="TIGR01793">
    <property type="entry name" value="cit_synth_euk"/>
    <property type="match status" value="1"/>
</dbReference>
<dbReference type="UniPathway" id="UPA00223">
    <property type="reaction ID" value="UER00717"/>
</dbReference>
<dbReference type="PANTHER" id="PTHR11739:SF8">
    <property type="entry name" value="CITRATE SYNTHASE, MITOCHONDRIAL"/>
    <property type="match status" value="1"/>
</dbReference>
<feature type="active site" evidence="9">
    <location>
        <position position="631"/>
    </location>
</feature>
<dbReference type="InterPro" id="IPR016142">
    <property type="entry name" value="Citrate_synth-like_lrg_a-sub"/>
</dbReference>
<feature type="chain" id="PRO_5003969575" description="Citrate synthase" evidence="11">
    <location>
        <begin position="21"/>
        <end position="695"/>
    </location>
</feature>
<comment type="catalytic activity">
    <reaction evidence="8">
        <text>oxaloacetate + acetyl-CoA + H2O = citrate + CoA + H(+)</text>
        <dbReference type="Rhea" id="RHEA:16845"/>
        <dbReference type="ChEBI" id="CHEBI:15377"/>
        <dbReference type="ChEBI" id="CHEBI:15378"/>
        <dbReference type="ChEBI" id="CHEBI:16452"/>
        <dbReference type="ChEBI" id="CHEBI:16947"/>
        <dbReference type="ChEBI" id="CHEBI:57287"/>
        <dbReference type="ChEBI" id="CHEBI:57288"/>
        <dbReference type="EC" id="2.3.3.1"/>
    </reaction>
</comment>
<dbReference type="InterPro" id="IPR010109">
    <property type="entry name" value="Citrate_synthase_euk"/>
</dbReference>
<dbReference type="GO" id="GO:0006099">
    <property type="term" value="P:tricarboxylic acid cycle"/>
    <property type="evidence" value="ECO:0007669"/>
    <property type="project" value="UniProtKB-UniPathway"/>
</dbReference>
<evidence type="ECO:0000313" key="13">
    <source>
        <dbReference type="EMBL" id="ELK15279.1"/>
    </source>
</evidence>
<keyword evidence="11" id="KW-0732">Signal</keyword>
<comment type="pathway">
    <text evidence="2">Carbohydrate metabolism; tricarboxylic acid cycle; isocitrate from oxaloacetate: step 1/2.</text>
</comment>
<dbReference type="GO" id="GO:0005759">
    <property type="term" value="C:mitochondrial matrix"/>
    <property type="evidence" value="ECO:0007669"/>
    <property type="project" value="UniProtKB-SubCell"/>
</dbReference>
<dbReference type="STRING" id="9402.L5KUZ8"/>
<evidence type="ECO:0000259" key="12">
    <source>
        <dbReference type="Pfam" id="PF11938"/>
    </source>
</evidence>
<evidence type="ECO:0000256" key="10">
    <source>
        <dbReference type="RuleBase" id="RU000441"/>
    </source>
</evidence>
<evidence type="ECO:0000256" key="5">
    <source>
        <dbReference type="ARBA" id="ARBA00022532"/>
    </source>
</evidence>